<organism evidence="2 3">
    <name type="scientific">Faecalibacterium prausnitzii</name>
    <dbReference type="NCBI Taxonomy" id="853"/>
    <lineage>
        <taxon>Bacteria</taxon>
        <taxon>Bacillati</taxon>
        <taxon>Bacillota</taxon>
        <taxon>Clostridia</taxon>
        <taxon>Eubacteriales</taxon>
        <taxon>Oscillospiraceae</taxon>
        <taxon>Faecalibacterium</taxon>
    </lineage>
</organism>
<protein>
    <submittedName>
        <fullName evidence="2">Uncharacterized protein</fullName>
    </submittedName>
</protein>
<evidence type="ECO:0000313" key="2">
    <source>
        <dbReference type="EMBL" id="VUW99050.1"/>
    </source>
</evidence>
<dbReference type="Gene3D" id="1.10.357.10">
    <property type="entry name" value="Tetracycline Repressor, domain 2"/>
    <property type="match status" value="1"/>
</dbReference>
<evidence type="ECO:0000256" key="1">
    <source>
        <dbReference type="SAM" id="MobiDB-lite"/>
    </source>
</evidence>
<dbReference type="Proteomes" id="UP000406184">
    <property type="component" value="Unassembled WGS sequence"/>
</dbReference>
<sequence>MLIHGQEFDFSLLNANDLDRLEDALDEMTREGEAETARCERENVRLGDRLRAQARVSMRGLDKILGAGASARLGLNENDVSRLYDVLDEITQAAAAEKARYSRPAAVPQNRAQRRAEKRQKDKHKPPVSYPGQPAAAQMVERVDKAARRRQLLTELAALENG</sequence>
<dbReference type="RefSeq" id="WP_015564020.1">
    <property type="nucleotide sequence ID" value="NZ_CABHMY010000088.1"/>
</dbReference>
<reference evidence="2 3" key="1">
    <citation type="submission" date="2019-07" db="EMBL/GenBank/DDBJ databases">
        <authorList>
            <person name="Hibberd C M."/>
            <person name="Gehrig L. J."/>
            <person name="Chang H.-W."/>
            <person name="Venkatesh S."/>
        </authorList>
    </citation>
    <scope>NUCLEOTIDE SEQUENCE [LARGE SCALE GENOMIC DNA]</scope>
    <source>
        <strain evidence="2">Faecalibacterium_prausnitzii_JG_BgPS064</strain>
    </source>
</reference>
<dbReference type="EMBL" id="CABHMY010000088">
    <property type="protein sequence ID" value="VUW99050.1"/>
    <property type="molecule type" value="Genomic_DNA"/>
</dbReference>
<accession>A0A564SXA7</accession>
<keyword evidence="3" id="KW-1185">Reference proteome</keyword>
<feature type="region of interest" description="Disordered" evidence="1">
    <location>
        <begin position="97"/>
        <end position="139"/>
    </location>
</feature>
<feature type="compositionally biased region" description="Basic residues" evidence="1">
    <location>
        <begin position="112"/>
        <end position="126"/>
    </location>
</feature>
<gene>
    <name evidence="2" type="ORF">FPPS064S07_02510</name>
</gene>
<proteinExistence type="predicted"/>
<dbReference type="AlphaFoldDB" id="A0A564SXA7"/>
<evidence type="ECO:0000313" key="3">
    <source>
        <dbReference type="Proteomes" id="UP000406184"/>
    </source>
</evidence>
<name>A0A564SXA7_9FIRM</name>